<proteinExistence type="predicted"/>
<dbReference type="InterPro" id="IPR050299">
    <property type="entry name" value="YjjX_NTPase"/>
</dbReference>
<gene>
    <name evidence="13" type="ORF">ACFPU1_08525</name>
</gene>
<evidence type="ECO:0000256" key="1">
    <source>
        <dbReference type="ARBA" id="ARBA00001936"/>
    </source>
</evidence>
<evidence type="ECO:0000256" key="3">
    <source>
        <dbReference type="ARBA" id="ARBA00022723"/>
    </source>
</evidence>
<evidence type="ECO:0000256" key="6">
    <source>
        <dbReference type="ARBA" id="ARBA00022842"/>
    </source>
</evidence>
<feature type="domain" description="Non-canonical purine NTP phosphatase/PRRC1" evidence="12">
    <location>
        <begin position="6"/>
        <end position="158"/>
    </location>
</feature>
<reference evidence="14" key="1">
    <citation type="journal article" date="2019" name="Int. J. Syst. Evol. Microbiol.">
        <title>The Global Catalogue of Microorganisms (GCM) 10K type strain sequencing project: providing services to taxonomists for standard genome sequencing and annotation.</title>
        <authorList>
            <consortium name="The Broad Institute Genomics Platform"/>
            <consortium name="The Broad Institute Genome Sequencing Center for Infectious Disease"/>
            <person name="Wu L."/>
            <person name="Ma J."/>
        </authorList>
    </citation>
    <scope>NUCLEOTIDE SEQUENCE [LARGE SCALE GENOMIC DNA]</scope>
    <source>
        <strain evidence="14">CECT 7184</strain>
    </source>
</reference>
<evidence type="ECO:0000256" key="5">
    <source>
        <dbReference type="ARBA" id="ARBA00022801"/>
    </source>
</evidence>
<name>A0ABW0YKA7_9BACI</name>
<keyword evidence="8" id="KW-0464">Manganese</keyword>
<evidence type="ECO:0000256" key="10">
    <source>
        <dbReference type="ARBA" id="ARBA00048174"/>
    </source>
</evidence>
<comment type="cofactor">
    <cofactor evidence="2">
        <name>Mg(2+)</name>
        <dbReference type="ChEBI" id="CHEBI:18420"/>
    </cofactor>
</comment>
<organism evidence="13 14">
    <name type="scientific">Thalassorhabdus alkalitolerans</name>
    <dbReference type="NCBI Taxonomy" id="2282697"/>
    <lineage>
        <taxon>Bacteria</taxon>
        <taxon>Bacillati</taxon>
        <taxon>Bacillota</taxon>
        <taxon>Bacilli</taxon>
        <taxon>Bacillales</taxon>
        <taxon>Bacillaceae</taxon>
        <taxon>Thalassorhabdus</taxon>
    </lineage>
</organism>
<dbReference type="Proteomes" id="UP001596142">
    <property type="component" value="Unassembled WGS sequence"/>
</dbReference>
<dbReference type="EMBL" id="JBHSOZ010000003">
    <property type="protein sequence ID" value="MFC5712825.1"/>
    <property type="molecule type" value="Genomic_DNA"/>
</dbReference>
<evidence type="ECO:0000256" key="9">
    <source>
        <dbReference type="ARBA" id="ARBA00038901"/>
    </source>
</evidence>
<accession>A0ABW0YKA7</accession>
<keyword evidence="3" id="KW-0479">Metal-binding</keyword>
<evidence type="ECO:0000313" key="13">
    <source>
        <dbReference type="EMBL" id="MFC5712825.1"/>
    </source>
</evidence>
<evidence type="ECO:0000256" key="2">
    <source>
        <dbReference type="ARBA" id="ARBA00001946"/>
    </source>
</evidence>
<keyword evidence="5" id="KW-0378">Hydrolase</keyword>
<dbReference type="PANTHER" id="PTHR34699">
    <property type="match status" value="1"/>
</dbReference>
<dbReference type="Pfam" id="PF01931">
    <property type="entry name" value="NTPase_I-T"/>
    <property type="match status" value="1"/>
</dbReference>
<evidence type="ECO:0000256" key="11">
    <source>
        <dbReference type="ARBA" id="ARBA00048781"/>
    </source>
</evidence>
<evidence type="ECO:0000313" key="14">
    <source>
        <dbReference type="Proteomes" id="UP001596142"/>
    </source>
</evidence>
<dbReference type="PANTHER" id="PTHR34699:SF2">
    <property type="entry name" value="NON-CANONICAL PURINE NTP PHOSPHATASE_PRRC1 DOMAIN-CONTAINING PROTEIN"/>
    <property type="match status" value="1"/>
</dbReference>
<protein>
    <recommendedName>
        <fullName evidence="9">inosine/xanthosine triphosphatase</fullName>
        <ecNumber evidence="9">3.6.1.73</ecNumber>
    </recommendedName>
</protein>
<comment type="catalytic activity">
    <reaction evidence="11">
        <text>XTP + H2O = XDP + phosphate + H(+)</text>
        <dbReference type="Rhea" id="RHEA:28406"/>
        <dbReference type="ChEBI" id="CHEBI:15377"/>
        <dbReference type="ChEBI" id="CHEBI:15378"/>
        <dbReference type="ChEBI" id="CHEBI:43474"/>
        <dbReference type="ChEBI" id="CHEBI:59884"/>
        <dbReference type="ChEBI" id="CHEBI:61314"/>
        <dbReference type="EC" id="3.6.1.73"/>
    </reaction>
</comment>
<comment type="catalytic activity">
    <reaction evidence="10">
        <text>ITP + H2O = IDP + phosphate + H(+)</text>
        <dbReference type="Rhea" id="RHEA:28330"/>
        <dbReference type="ChEBI" id="CHEBI:15377"/>
        <dbReference type="ChEBI" id="CHEBI:15378"/>
        <dbReference type="ChEBI" id="CHEBI:43474"/>
        <dbReference type="ChEBI" id="CHEBI:58280"/>
        <dbReference type="ChEBI" id="CHEBI:61402"/>
        <dbReference type="EC" id="3.6.1.73"/>
    </reaction>
</comment>
<comment type="cofactor">
    <cofactor evidence="1">
        <name>Mn(2+)</name>
        <dbReference type="ChEBI" id="CHEBI:29035"/>
    </cofactor>
</comment>
<dbReference type="Gene3D" id="3.90.950.10">
    <property type="match status" value="1"/>
</dbReference>
<sequence length="179" mass="19581">MLIGVGSTNNAKLKAVEDALQECKIKIQGINAPSQVRDQPLTDEETKEGAVNRAIYCIKQNKDIVIGIGLEGGVTKMEDGLFLCNWGALADQEGRIVTASGARILLPENAEEDIEAGLELKDIIEKITGRKNVHQSEGAAGLLTAGFVHRNELFSHVIRLLYGQWLYQKAELEGDQRGR</sequence>
<evidence type="ECO:0000259" key="12">
    <source>
        <dbReference type="Pfam" id="PF01931"/>
    </source>
</evidence>
<keyword evidence="14" id="KW-1185">Reference proteome</keyword>
<evidence type="ECO:0000256" key="4">
    <source>
        <dbReference type="ARBA" id="ARBA00022741"/>
    </source>
</evidence>
<comment type="caution">
    <text evidence="13">The sequence shown here is derived from an EMBL/GenBank/DDBJ whole genome shotgun (WGS) entry which is preliminary data.</text>
</comment>
<evidence type="ECO:0000256" key="7">
    <source>
        <dbReference type="ARBA" id="ARBA00023080"/>
    </source>
</evidence>
<dbReference type="EC" id="3.6.1.73" evidence="9"/>
<keyword evidence="4" id="KW-0547">Nucleotide-binding</keyword>
<keyword evidence="6" id="KW-0460">Magnesium</keyword>
<dbReference type="NCBIfam" id="NF002850">
    <property type="entry name" value="PRK03114.1"/>
    <property type="match status" value="1"/>
</dbReference>
<evidence type="ECO:0000256" key="8">
    <source>
        <dbReference type="ARBA" id="ARBA00023211"/>
    </source>
</evidence>
<dbReference type="InterPro" id="IPR029001">
    <property type="entry name" value="ITPase-like_fam"/>
</dbReference>
<dbReference type="SUPFAM" id="SSF52972">
    <property type="entry name" value="ITPase-like"/>
    <property type="match status" value="1"/>
</dbReference>
<dbReference type="InterPro" id="IPR026533">
    <property type="entry name" value="NTPase/PRRC1"/>
</dbReference>
<keyword evidence="7" id="KW-0546">Nucleotide metabolism</keyword>
<dbReference type="RefSeq" id="WP_385940095.1">
    <property type="nucleotide sequence ID" value="NZ_JBHSOZ010000003.1"/>
</dbReference>